<dbReference type="Pfam" id="PF00528">
    <property type="entry name" value="BPD_transp_1"/>
    <property type="match status" value="1"/>
</dbReference>
<dbReference type="PROSITE" id="PS50928">
    <property type="entry name" value="ABC_TM1"/>
    <property type="match status" value="1"/>
</dbReference>
<feature type="transmembrane region" description="Helical" evidence="7">
    <location>
        <begin position="153"/>
        <end position="178"/>
    </location>
</feature>
<dbReference type="PANTHER" id="PTHR43227:SF8">
    <property type="entry name" value="DIACETYLCHITOBIOSE UPTAKE SYSTEM PERMEASE PROTEIN DASB"/>
    <property type="match status" value="1"/>
</dbReference>
<dbReference type="EMBL" id="JAAGOA010000014">
    <property type="protein sequence ID" value="NEE02281.1"/>
    <property type="molecule type" value="Genomic_DNA"/>
</dbReference>
<dbReference type="PANTHER" id="PTHR43227">
    <property type="entry name" value="BLL4140 PROTEIN"/>
    <property type="match status" value="1"/>
</dbReference>
<name>A0A6L9SCJ3_9ACTN</name>
<comment type="subcellular location">
    <subcellularLocation>
        <location evidence="1 7">Cell membrane</location>
        <topology evidence="1 7">Multi-pass membrane protein</topology>
    </subcellularLocation>
</comment>
<proteinExistence type="inferred from homology"/>
<dbReference type="InterPro" id="IPR035906">
    <property type="entry name" value="MetI-like_sf"/>
</dbReference>
<evidence type="ECO:0000256" key="4">
    <source>
        <dbReference type="ARBA" id="ARBA00022692"/>
    </source>
</evidence>
<dbReference type="SUPFAM" id="SSF161098">
    <property type="entry name" value="MetI-like"/>
    <property type="match status" value="1"/>
</dbReference>
<keyword evidence="3" id="KW-1003">Cell membrane</keyword>
<dbReference type="InterPro" id="IPR050809">
    <property type="entry name" value="UgpAE/MalFG_permease"/>
</dbReference>
<dbReference type="InterPro" id="IPR000515">
    <property type="entry name" value="MetI-like"/>
</dbReference>
<feature type="transmembrane region" description="Helical" evidence="7">
    <location>
        <begin position="58"/>
        <end position="91"/>
    </location>
</feature>
<dbReference type="Proteomes" id="UP000475214">
    <property type="component" value="Unassembled WGS sequence"/>
</dbReference>
<organism evidence="9 10">
    <name type="scientific">Phytoactinopolyspora halotolerans</name>
    <dbReference type="NCBI Taxonomy" id="1981512"/>
    <lineage>
        <taxon>Bacteria</taxon>
        <taxon>Bacillati</taxon>
        <taxon>Actinomycetota</taxon>
        <taxon>Actinomycetes</taxon>
        <taxon>Jiangellales</taxon>
        <taxon>Jiangellaceae</taxon>
        <taxon>Phytoactinopolyspora</taxon>
    </lineage>
</organism>
<evidence type="ECO:0000313" key="10">
    <source>
        <dbReference type="Proteomes" id="UP000475214"/>
    </source>
</evidence>
<gene>
    <name evidence="9" type="ORF">G1H10_19080</name>
</gene>
<dbReference type="GO" id="GO:0005886">
    <property type="term" value="C:plasma membrane"/>
    <property type="evidence" value="ECO:0007669"/>
    <property type="project" value="UniProtKB-SubCell"/>
</dbReference>
<keyword evidence="5 7" id="KW-1133">Transmembrane helix</keyword>
<dbReference type="GO" id="GO:0055085">
    <property type="term" value="P:transmembrane transport"/>
    <property type="evidence" value="ECO:0007669"/>
    <property type="project" value="InterPro"/>
</dbReference>
<evidence type="ECO:0000256" key="6">
    <source>
        <dbReference type="ARBA" id="ARBA00023136"/>
    </source>
</evidence>
<accession>A0A6L9SCJ3</accession>
<feature type="transmembrane region" description="Helical" evidence="7">
    <location>
        <begin position="103"/>
        <end position="122"/>
    </location>
</feature>
<keyword evidence="10" id="KW-1185">Reference proteome</keyword>
<evidence type="ECO:0000256" key="3">
    <source>
        <dbReference type="ARBA" id="ARBA00022475"/>
    </source>
</evidence>
<comment type="caution">
    <text evidence="9">The sequence shown here is derived from an EMBL/GenBank/DDBJ whole genome shotgun (WGS) entry which is preliminary data.</text>
</comment>
<protein>
    <submittedName>
        <fullName evidence="9">Sugar ABC transporter permease</fullName>
    </submittedName>
</protein>
<keyword evidence="6 7" id="KW-0472">Membrane</keyword>
<dbReference type="AlphaFoldDB" id="A0A6L9SCJ3"/>
<evidence type="ECO:0000313" key="9">
    <source>
        <dbReference type="EMBL" id="NEE02281.1"/>
    </source>
</evidence>
<feature type="transmembrane region" description="Helical" evidence="7">
    <location>
        <begin position="259"/>
        <end position="281"/>
    </location>
</feature>
<keyword evidence="4 7" id="KW-0812">Transmembrane</keyword>
<evidence type="ECO:0000256" key="2">
    <source>
        <dbReference type="ARBA" id="ARBA00022448"/>
    </source>
</evidence>
<evidence type="ECO:0000256" key="5">
    <source>
        <dbReference type="ARBA" id="ARBA00022989"/>
    </source>
</evidence>
<dbReference type="CDD" id="cd06261">
    <property type="entry name" value="TM_PBP2"/>
    <property type="match status" value="1"/>
</dbReference>
<feature type="transmembrane region" description="Helical" evidence="7">
    <location>
        <begin position="199"/>
        <end position="221"/>
    </location>
</feature>
<reference evidence="9 10" key="1">
    <citation type="submission" date="2020-02" db="EMBL/GenBank/DDBJ databases">
        <authorList>
            <person name="Li X.-J."/>
            <person name="Han X.-M."/>
        </authorList>
    </citation>
    <scope>NUCLEOTIDE SEQUENCE [LARGE SCALE GENOMIC DNA]</scope>
    <source>
        <strain evidence="9 10">CCTCC AB 2017055</strain>
    </source>
</reference>
<evidence type="ECO:0000256" key="7">
    <source>
        <dbReference type="RuleBase" id="RU363032"/>
    </source>
</evidence>
<dbReference type="Gene3D" id="1.10.3720.10">
    <property type="entry name" value="MetI-like"/>
    <property type="match status" value="1"/>
</dbReference>
<sequence length="293" mass="32242">MPYVLLVPALAVLLAALGYPLFRQAVMSFQEYGLAQQFGQPPEWVGVDNYTRLLSDSYLWTVIARSIAFCLLVAATTMVIGTALAVLMTVVSRGVRLALQISLLLAWAMPHLASLTVWQWLFDAQYGIVNWLLTSIGLDGFAGHSWLIEPLSFFIVAGVVVVWMSVPFVAFAVYAGLMQVPVELEEAAAIDGASARARFRLITVPLVKPVLLIVGLLQIIWDLKVFTQIFVLQDAGGVTRETNLIGTYIYRLGLGEGQFGLAAAASWFVLLITVGLSLYYVRVLIRDDEELTR</sequence>
<evidence type="ECO:0000256" key="1">
    <source>
        <dbReference type="ARBA" id="ARBA00004651"/>
    </source>
</evidence>
<evidence type="ECO:0000259" key="8">
    <source>
        <dbReference type="PROSITE" id="PS50928"/>
    </source>
</evidence>
<feature type="domain" description="ABC transmembrane type-1" evidence="8">
    <location>
        <begin position="63"/>
        <end position="280"/>
    </location>
</feature>
<keyword evidence="2 7" id="KW-0813">Transport</keyword>
<comment type="similarity">
    <text evidence="7">Belongs to the binding-protein-dependent transport system permease family.</text>
</comment>